<reference evidence="1" key="1">
    <citation type="submission" date="2021-01" db="EMBL/GenBank/DDBJ databases">
        <authorList>
            <consortium name="Genoscope - CEA"/>
            <person name="William W."/>
        </authorList>
    </citation>
    <scope>NUCLEOTIDE SEQUENCE</scope>
</reference>
<accession>A0A816LPN8</accession>
<organism evidence="1">
    <name type="scientific">Brassica napus</name>
    <name type="common">Rape</name>
    <dbReference type="NCBI Taxonomy" id="3708"/>
    <lineage>
        <taxon>Eukaryota</taxon>
        <taxon>Viridiplantae</taxon>
        <taxon>Streptophyta</taxon>
        <taxon>Embryophyta</taxon>
        <taxon>Tracheophyta</taxon>
        <taxon>Spermatophyta</taxon>
        <taxon>Magnoliopsida</taxon>
        <taxon>eudicotyledons</taxon>
        <taxon>Gunneridae</taxon>
        <taxon>Pentapetalae</taxon>
        <taxon>rosids</taxon>
        <taxon>malvids</taxon>
        <taxon>Brassicales</taxon>
        <taxon>Brassicaceae</taxon>
        <taxon>Brassiceae</taxon>
        <taxon>Brassica</taxon>
    </lineage>
</organism>
<name>A0A816LPN8_BRANA</name>
<dbReference type="EMBL" id="HG994371">
    <property type="protein sequence ID" value="CAF1949079.1"/>
    <property type="molecule type" value="Genomic_DNA"/>
</dbReference>
<sequence length="85" mass="9938">MKMAAEILDEGGNTYLTQSYRFYNLAVSYMCTSALPQTYPKIVKCLYNLVVSISISQPLRYYNSAIPQTYPRIKKIKYLYFKMLN</sequence>
<dbReference type="AlphaFoldDB" id="A0A816LPN8"/>
<proteinExistence type="predicted"/>
<evidence type="ECO:0000313" key="1">
    <source>
        <dbReference type="EMBL" id="CAF1949079.1"/>
    </source>
</evidence>
<dbReference type="Proteomes" id="UP001295469">
    <property type="component" value="Chromosome C07"/>
</dbReference>
<protein>
    <submittedName>
        <fullName evidence="1">(rape) hypothetical protein</fullName>
    </submittedName>
</protein>
<gene>
    <name evidence="1" type="ORF">DARMORV10_C07P03820.1</name>
</gene>